<reference evidence="11" key="1">
    <citation type="submission" date="2023-06" db="EMBL/GenBank/DDBJ databases">
        <authorList>
            <person name="Kurt Z."/>
        </authorList>
    </citation>
    <scope>NUCLEOTIDE SEQUENCE</scope>
</reference>
<dbReference type="InterPro" id="IPR043502">
    <property type="entry name" value="DNA/RNA_pol_sf"/>
</dbReference>
<comment type="caution">
    <text evidence="11">The sequence shown here is derived from an EMBL/GenBank/DDBJ whole genome shotgun (WGS) entry which is preliminary data.</text>
</comment>
<evidence type="ECO:0000256" key="5">
    <source>
        <dbReference type="ARBA" id="ARBA00022705"/>
    </source>
</evidence>
<dbReference type="EMBL" id="CAXDID020000097">
    <property type="protein sequence ID" value="CAL6024877.1"/>
    <property type="molecule type" value="Genomic_DNA"/>
</dbReference>
<accession>A0AA86QVK7</accession>
<keyword evidence="5" id="KW-0235">DNA replication</keyword>
<feature type="domain" description="DNA-directed DNA polymerase family B mitochondria/virus" evidence="10">
    <location>
        <begin position="580"/>
        <end position="1006"/>
    </location>
</feature>
<dbReference type="PANTHER" id="PTHR48144">
    <property type="entry name" value="DNA-DIRECTED DNA POLYMERASE"/>
    <property type="match status" value="1"/>
</dbReference>
<dbReference type="EC" id="2.7.7.7" evidence="2"/>
<dbReference type="InterPro" id="IPR004868">
    <property type="entry name" value="DNA-dir_DNA_pol_B_mt/vir"/>
</dbReference>
<evidence type="ECO:0000256" key="9">
    <source>
        <dbReference type="SAM" id="Coils"/>
    </source>
</evidence>
<evidence type="ECO:0000256" key="8">
    <source>
        <dbReference type="ARBA" id="ARBA00049244"/>
    </source>
</evidence>
<evidence type="ECO:0000256" key="3">
    <source>
        <dbReference type="ARBA" id="ARBA00022679"/>
    </source>
</evidence>
<evidence type="ECO:0000313" key="13">
    <source>
        <dbReference type="Proteomes" id="UP001642409"/>
    </source>
</evidence>
<dbReference type="GO" id="GO:0003677">
    <property type="term" value="F:DNA binding"/>
    <property type="evidence" value="ECO:0007669"/>
    <property type="project" value="UniProtKB-KW"/>
</dbReference>
<keyword evidence="6" id="KW-0239">DNA-directed DNA polymerase</keyword>
<comment type="catalytic activity">
    <reaction evidence="8">
        <text>DNA(n) + a 2'-deoxyribonucleoside 5'-triphosphate = DNA(n+1) + diphosphate</text>
        <dbReference type="Rhea" id="RHEA:22508"/>
        <dbReference type="Rhea" id="RHEA-COMP:17339"/>
        <dbReference type="Rhea" id="RHEA-COMP:17340"/>
        <dbReference type="ChEBI" id="CHEBI:33019"/>
        <dbReference type="ChEBI" id="CHEBI:61560"/>
        <dbReference type="ChEBI" id="CHEBI:173112"/>
        <dbReference type="EC" id="2.7.7.7"/>
    </reaction>
</comment>
<dbReference type="AlphaFoldDB" id="A0AA86QVK7"/>
<dbReference type="Gene3D" id="3.90.1600.10">
    <property type="entry name" value="Palm domain of DNA polymerase"/>
    <property type="match status" value="1"/>
</dbReference>
<evidence type="ECO:0000256" key="2">
    <source>
        <dbReference type="ARBA" id="ARBA00012417"/>
    </source>
</evidence>
<dbReference type="Proteomes" id="UP001642409">
    <property type="component" value="Unassembled WGS sequence"/>
</dbReference>
<comment type="similarity">
    <text evidence="1">Belongs to the DNA polymerase type-B family.</text>
</comment>
<evidence type="ECO:0000256" key="7">
    <source>
        <dbReference type="ARBA" id="ARBA00023125"/>
    </source>
</evidence>
<dbReference type="InterPro" id="IPR023211">
    <property type="entry name" value="DNA_pol_palm_dom_sf"/>
</dbReference>
<keyword evidence="9" id="KW-0175">Coiled coil</keyword>
<dbReference type="PANTHER" id="PTHR48144:SF2">
    <property type="entry name" value="DNA-DIRECTED DNA POLYMERASE"/>
    <property type="match status" value="1"/>
</dbReference>
<dbReference type="GO" id="GO:0006260">
    <property type="term" value="P:DNA replication"/>
    <property type="evidence" value="ECO:0007669"/>
    <property type="project" value="UniProtKB-KW"/>
</dbReference>
<dbReference type="SUPFAM" id="SSF53098">
    <property type="entry name" value="Ribonuclease H-like"/>
    <property type="match status" value="1"/>
</dbReference>
<evidence type="ECO:0000256" key="6">
    <source>
        <dbReference type="ARBA" id="ARBA00022932"/>
    </source>
</evidence>
<keyword evidence="13" id="KW-1185">Reference proteome</keyword>
<keyword evidence="7" id="KW-0238">DNA-binding</keyword>
<proteinExistence type="inferred from homology"/>
<dbReference type="InterPro" id="IPR012337">
    <property type="entry name" value="RNaseH-like_sf"/>
</dbReference>
<keyword evidence="3" id="KW-0808">Transferase</keyword>
<evidence type="ECO:0000256" key="1">
    <source>
        <dbReference type="ARBA" id="ARBA00005755"/>
    </source>
</evidence>
<dbReference type="EMBL" id="CATOUU010001010">
    <property type="protein sequence ID" value="CAI9966854.1"/>
    <property type="molecule type" value="Genomic_DNA"/>
</dbReference>
<name>A0AA86QVK7_9EUKA</name>
<feature type="coiled-coil region" evidence="9">
    <location>
        <begin position="86"/>
        <end position="113"/>
    </location>
</feature>
<dbReference type="SUPFAM" id="SSF56672">
    <property type="entry name" value="DNA/RNA polymerases"/>
    <property type="match status" value="1"/>
</dbReference>
<dbReference type="GO" id="GO:0003887">
    <property type="term" value="F:DNA-directed DNA polymerase activity"/>
    <property type="evidence" value="ECO:0007669"/>
    <property type="project" value="UniProtKB-KW"/>
</dbReference>
<dbReference type="Gene3D" id="3.30.420.10">
    <property type="entry name" value="Ribonuclease H-like superfamily/Ribonuclease H"/>
    <property type="match status" value="1"/>
</dbReference>
<evidence type="ECO:0000313" key="11">
    <source>
        <dbReference type="EMBL" id="CAI9966854.1"/>
    </source>
</evidence>
<evidence type="ECO:0000259" key="10">
    <source>
        <dbReference type="Pfam" id="PF03175"/>
    </source>
</evidence>
<evidence type="ECO:0000313" key="12">
    <source>
        <dbReference type="EMBL" id="CAL6024877.1"/>
    </source>
</evidence>
<reference evidence="12 13" key="2">
    <citation type="submission" date="2024-07" db="EMBL/GenBank/DDBJ databases">
        <authorList>
            <person name="Akdeniz Z."/>
        </authorList>
    </citation>
    <scope>NUCLEOTIDE SEQUENCE [LARGE SCALE GENOMIC DNA]</scope>
</reference>
<keyword evidence="4" id="KW-0548">Nucleotidyltransferase</keyword>
<dbReference type="GO" id="GO:0000166">
    <property type="term" value="F:nucleotide binding"/>
    <property type="evidence" value="ECO:0007669"/>
    <property type="project" value="InterPro"/>
</dbReference>
<evidence type="ECO:0000256" key="4">
    <source>
        <dbReference type="ARBA" id="ARBA00022695"/>
    </source>
</evidence>
<dbReference type="Pfam" id="PF03175">
    <property type="entry name" value="DNA_pol_B_2"/>
    <property type="match status" value="1"/>
</dbReference>
<organism evidence="11">
    <name type="scientific">Hexamita inflata</name>
    <dbReference type="NCBI Taxonomy" id="28002"/>
    <lineage>
        <taxon>Eukaryota</taxon>
        <taxon>Metamonada</taxon>
        <taxon>Diplomonadida</taxon>
        <taxon>Hexamitidae</taxon>
        <taxon>Hexamitinae</taxon>
        <taxon>Hexamita</taxon>
    </lineage>
</organism>
<gene>
    <name evidence="12" type="ORF">HINF_LOCUS29826</name>
    <name evidence="11" type="ORF">HINF_LOCUS54499</name>
</gene>
<sequence length="1251" mass="146079">MVRINQLPDFDKVTLEELKECLKNYDSRRKNDIEFIKQHIQRLTREESQKNLLEAMTAMMGDQELQAQARKEEAMRHTMQQIYGDADVQEQNIKEQRAKLQRQEELKEHFLDNLKHQIENMTPEEIQQYIDTHKSYDINDPFAIQFWYRYADLILKANLGKVLVFSGTNTTQKIMMVTKELVREINKCIYANLHKADSNEEHYDSLETSLCQCLHVQFFEPGLMDELRNENLLFAVNQINTQNNYQVYQTNKKGTKHIRKAGAYLNFYCPIKQLDLKPYQIGFDEVSHQEYNKEHCFIYALRQTDQFSSSQLEHIKSQIVKQQDLLKLENLKNIEGLGDLCVVYIEKKDKSEDEAYRYTFIVNGKTCAKGSVDDFKVQIAYYENHFFIYNVAPCSAMFVKRYSEFKDNPKYFNYLGLTEVVIKPNGTTCFKAGKREKPTKSIELIRCLFKYNLMVKCTAMTFENQDQFEEMIYAPDLADPALQDCQKPVNQELKQTKPYDEIMFADFETNTTTGKIIESKVKNPITGEDEIVQQLERCPHKEFLVCYCTETGKVMNGINIGSIINFLKRKYDDCDEDKHCVIYWHNLGYDSSYIMFAGLTIKNVLKIGSKIACMETPIYLDNGYVVTLKFCDSYMLIPTKVSKMPEMFMPGTKLAKELFPYDYYTLSRYLKNKGDIDEAVLYINNCTRQQFVDAIVKANALIDNKTFDMKKYAIYYCEIDVEITRTCVNAFRKQIKQEFGVEMCDYLSISSIAKAYQIKEGVFRDVNNVTGSLRKYFQQMIVGGRVCTKFNKKYHLKKRLQDFDAVGLYLSAMRRCYYPTGQAKTLTNDQIAHYNVKDNLFRIQEDPNSPDLRTLYVSVKLTKSKDFIYRAFPVQSYIKPSPEPQARLKKDENRVLTEADRNIGTRIFTNDLPENKIMFMDHIALQDCVTFQKYNYEIISGVYYETRNYRINDIAAKMHETRQVYKKAENPLQNIWKLAGNTGYGNLAQKDHTQEYEIVDQKKLNEYQIKMPHKLDDVIGLSPNKYFVSIRKELNKQEGQQHLACMVLSTSKRIMSEVMCLAEDLGIECYYQDTDSMHVEADKIKLLAEAYKTKYNRELIGQAQGQFHSDFDPEEFKKMFDKSSIVSVESIFVSKKVYIDKLEMKIIKKKVPRVDDPDQFDLVDLEESQQYTQTAYHMRMKGISDGAIKDAVDKQFKGDPMGLYLALLNGKAITFNMLADAVSFDNKNFIYKSRNEFTRTVQMVDGEIIID</sequence>
<dbReference type="InterPro" id="IPR036397">
    <property type="entry name" value="RNaseH_sf"/>
</dbReference>
<protein>
    <recommendedName>
        <fullName evidence="2">DNA-directed DNA polymerase</fullName>
        <ecNumber evidence="2">2.7.7.7</ecNumber>
    </recommendedName>
</protein>